<accession>A0A7V7UWU6</accession>
<reference evidence="2 3" key="1">
    <citation type="journal article" date="2014" name="Arch. Microbiol.">
        <title>Bacillus mesophilum sp. nov., strain IITR-54T, a novel 4-chlorobiphenyl dechlorinating bacterium.</title>
        <authorList>
            <person name="Manickam N."/>
            <person name="Singh N.K."/>
            <person name="Bajaj A."/>
            <person name="Kumar R.M."/>
            <person name="Kaur G."/>
            <person name="Kaur N."/>
            <person name="Bala M."/>
            <person name="Kumar A."/>
            <person name="Mayilraj S."/>
        </authorList>
    </citation>
    <scope>NUCLEOTIDE SEQUENCE [LARGE SCALE GENOMIC DNA]</scope>
    <source>
        <strain evidence="2 3">IITR-54</strain>
    </source>
</reference>
<evidence type="ECO:0000259" key="1">
    <source>
        <dbReference type="Pfam" id="PF00149"/>
    </source>
</evidence>
<dbReference type="Pfam" id="PF00149">
    <property type="entry name" value="Metallophos"/>
    <property type="match status" value="1"/>
</dbReference>
<keyword evidence="3" id="KW-1185">Reference proteome</keyword>
<comment type="caution">
    <text evidence="2">The sequence shown here is derived from an EMBL/GenBank/DDBJ whole genome shotgun (WGS) entry which is preliminary data.</text>
</comment>
<gene>
    <name evidence="2" type="ORF">F7732_13405</name>
</gene>
<dbReference type="Gene3D" id="3.60.21.10">
    <property type="match status" value="1"/>
</dbReference>
<dbReference type="CDD" id="cd00838">
    <property type="entry name" value="MPP_superfamily"/>
    <property type="match status" value="1"/>
</dbReference>
<protein>
    <submittedName>
        <fullName evidence="2">Metallophosphoesterase family protein</fullName>
    </submittedName>
</protein>
<dbReference type="GO" id="GO:0005737">
    <property type="term" value="C:cytoplasm"/>
    <property type="evidence" value="ECO:0007669"/>
    <property type="project" value="TreeGrafter"/>
</dbReference>
<feature type="domain" description="Calcineurin-like phosphoesterase" evidence="1">
    <location>
        <begin position="3"/>
        <end position="108"/>
    </location>
</feature>
<dbReference type="PANTHER" id="PTHR42850">
    <property type="entry name" value="METALLOPHOSPHOESTERASE"/>
    <property type="match status" value="1"/>
</dbReference>
<dbReference type="PIRSF" id="PIRSF000883">
    <property type="entry name" value="Pesterase_MJ0912"/>
    <property type="match status" value="1"/>
</dbReference>
<proteinExistence type="predicted"/>
<evidence type="ECO:0000313" key="3">
    <source>
        <dbReference type="Proteomes" id="UP000441354"/>
    </source>
</evidence>
<name>A0A7V7UWU6_9BACI</name>
<dbReference type="PANTHER" id="PTHR42850:SF2">
    <property type="entry name" value="BLL5683 PROTEIN"/>
    <property type="match status" value="1"/>
</dbReference>
<dbReference type="SUPFAM" id="SSF56300">
    <property type="entry name" value="Metallo-dependent phosphatases"/>
    <property type="match status" value="1"/>
</dbReference>
<dbReference type="OrthoDB" id="9813918at2"/>
<organism evidence="2 3">
    <name type="scientific">Bacillus mesophilum</name>
    <dbReference type="NCBI Taxonomy" id="1071718"/>
    <lineage>
        <taxon>Bacteria</taxon>
        <taxon>Bacillati</taxon>
        <taxon>Bacillota</taxon>
        <taxon>Bacilli</taxon>
        <taxon>Bacillales</taxon>
        <taxon>Bacillaceae</taxon>
        <taxon>Bacillus</taxon>
    </lineage>
</organism>
<evidence type="ECO:0000313" key="2">
    <source>
        <dbReference type="EMBL" id="KAB2331671.1"/>
    </source>
</evidence>
<sequence length="250" mass="28329">MDKIAVISDIHGNLTALEAVLKDIERRDIQTILCLGDLIGKGPNSKKVLELIREKCEVVVLGNWDDFIRKPIDSSEIIWQQNQLDEGDMAYLGSLPYHYDFYMSGKYVRLFHASAKSVYHRVFPMGASLEELQDMFADTEWIVPLEDGAVPDVVGYGDIHAALIQPIYPQRMLFNAGSVGNSLDMRGAAYCILHGIYQSKEAAPFSIELVRLPYDIEKELRIAKEMGLPGLEAYELELRECRYRGRPKSE</sequence>
<dbReference type="Proteomes" id="UP000441354">
    <property type="component" value="Unassembled WGS sequence"/>
</dbReference>
<dbReference type="GO" id="GO:0016791">
    <property type="term" value="F:phosphatase activity"/>
    <property type="evidence" value="ECO:0007669"/>
    <property type="project" value="TreeGrafter"/>
</dbReference>
<dbReference type="AlphaFoldDB" id="A0A7V7UWU6"/>
<dbReference type="InterPro" id="IPR004843">
    <property type="entry name" value="Calcineurin-like_PHP"/>
</dbReference>
<dbReference type="InterPro" id="IPR011152">
    <property type="entry name" value="Pesterase_MJ0912"/>
</dbReference>
<dbReference type="InterPro" id="IPR050126">
    <property type="entry name" value="Ap4A_hydrolase"/>
</dbReference>
<dbReference type="InterPro" id="IPR029052">
    <property type="entry name" value="Metallo-depent_PP-like"/>
</dbReference>
<dbReference type="RefSeq" id="WP_151574555.1">
    <property type="nucleotide sequence ID" value="NZ_WBOT01000004.1"/>
</dbReference>
<dbReference type="EMBL" id="WBOT01000004">
    <property type="protein sequence ID" value="KAB2331671.1"/>
    <property type="molecule type" value="Genomic_DNA"/>
</dbReference>